<protein>
    <submittedName>
        <fullName evidence="1">Uncharacterized protein</fullName>
    </submittedName>
</protein>
<dbReference type="RefSeq" id="WP_127703495.1">
    <property type="nucleotide sequence ID" value="NZ_SACK01000001.1"/>
</dbReference>
<organism evidence="1 2">
    <name type="scientific">Mucilaginibacter limnophilus</name>
    <dbReference type="NCBI Taxonomy" id="1932778"/>
    <lineage>
        <taxon>Bacteria</taxon>
        <taxon>Pseudomonadati</taxon>
        <taxon>Bacteroidota</taxon>
        <taxon>Sphingobacteriia</taxon>
        <taxon>Sphingobacteriales</taxon>
        <taxon>Sphingobacteriaceae</taxon>
        <taxon>Mucilaginibacter</taxon>
    </lineage>
</organism>
<dbReference type="EMBL" id="SACK01000001">
    <property type="protein sequence ID" value="RVU03129.1"/>
    <property type="molecule type" value="Genomic_DNA"/>
</dbReference>
<gene>
    <name evidence="1" type="ORF">EOD41_04145</name>
</gene>
<sequence>MESLVLNLESKNQITAYMADNYLMPYEAAIFKEMITAIESKEQSQLDWFSSFGDSLRAITMNVYAYRKGLEFGFTEIAFDKYGWFQRPTFLAQQELTFGDTSRYGNYSTIKLGCGANRIWTYAMSYSFGVAGGGYGLSVYGKQFKSREDALNHALNELKSMMTKKIGSTDTTNDKQPVILATLRDIEKAQMSMIQLTLF</sequence>
<keyword evidence="2" id="KW-1185">Reference proteome</keyword>
<proteinExistence type="predicted"/>
<name>A0A437MZQ5_9SPHI</name>
<comment type="caution">
    <text evidence="1">The sequence shown here is derived from an EMBL/GenBank/DDBJ whole genome shotgun (WGS) entry which is preliminary data.</text>
</comment>
<dbReference type="Proteomes" id="UP000282759">
    <property type="component" value="Unassembled WGS sequence"/>
</dbReference>
<dbReference type="AlphaFoldDB" id="A0A437MZQ5"/>
<accession>A0A437MZQ5</accession>
<evidence type="ECO:0000313" key="1">
    <source>
        <dbReference type="EMBL" id="RVU03129.1"/>
    </source>
</evidence>
<reference evidence="1 2" key="1">
    <citation type="submission" date="2019-01" db="EMBL/GenBank/DDBJ databases">
        <authorList>
            <person name="Chen W.-M."/>
        </authorList>
    </citation>
    <scope>NUCLEOTIDE SEQUENCE [LARGE SCALE GENOMIC DNA]</scope>
    <source>
        <strain evidence="1 2">YBJ-36</strain>
    </source>
</reference>
<evidence type="ECO:0000313" key="2">
    <source>
        <dbReference type="Proteomes" id="UP000282759"/>
    </source>
</evidence>
<dbReference type="OrthoDB" id="1099184at2"/>